<feature type="compositionally biased region" description="Basic residues" evidence="1">
    <location>
        <begin position="9"/>
        <end position="21"/>
    </location>
</feature>
<feature type="region of interest" description="Disordered" evidence="1">
    <location>
        <begin position="1"/>
        <end position="33"/>
    </location>
</feature>
<proteinExistence type="predicted"/>
<dbReference type="EMBL" id="JBIAZU010000003">
    <property type="protein sequence ID" value="MFF5291009.1"/>
    <property type="molecule type" value="Genomic_DNA"/>
</dbReference>
<evidence type="ECO:0000256" key="1">
    <source>
        <dbReference type="SAM" id="MobiDB-lite"/>
    </source>
</evidence>
<name>A0ABW6WCI2_9ACTN</name>
<protein>
    <submittedName>
        <fullName evidence="2">2-oxo acid dehydrogenase subunit E2</fullName>
    </submittedName>
</protein>
<gene>
    <name evidence="2" type="ORF">ACFY35_16320</name>
</gene>
<accession>A0ABW6WCI2</accession>
<dbReference type="SUPFAM" id="SSF52777">
    <property type="entry name" value="CoA-dependent acyltransferases"/>
    <property type="match status" value="1"/>
</dbReference>
<dbReference type="RefSeq" id="WP_157296756.1">
    <property type="nucleotide sequence ID" value="NZ_JBIAZU010000003.1"/>
</dbReference>
<dbReference type="Gene3D" id="3.30.559.10">
    <property type="entry name" value="Chloramphenicol acetyltransferase-like domain"/>
    <property type="match status" value="1"/>
</dbReference>
<organism evidence="2 3">
    <name type="scientific">Paractinoplanes globisporus</name>
    <dbReference type="NCBI Taxonomy" id="113565"/>
    <lineage>
        <taxon>Bacteria</taxon>
        <taxon>Bacillati</taxon>
        <taxon>Actinomycetota</taxon>
        <taxon>Actinomycetes</taxon>
        <taxon>Micromonosporales</taxon>
        <taxon>Micromonosporaceae</taxon>
        <taxon>Paractinoplanes</taxon>
    </lineage>
</organism>
<comment type="caution">
    <text evidence="2">The sequence shown here is derived from an EMBL/GenBank/DDBJ whole genome shotgun (WGS) entry which is preliminary data.</text>
</comment>
<dbReference type="Proteomes" id="UP001602245">
    <property type="component" value="Unassembled WGS sequence"/>
</dbReference>
<evidence type="ECO:0000313" key="2">
    <source>
        <dbReference type="EMBL" id="MFF5291009.1"/>
    </source>
</evidence>
<reference evidence="2 3" key="1">
    <citation type="submission" date="2024-10" db="EMBL/GenBank/DDBJ databases">
        <title>The Natural Products Discovery Center: Release of the First 8490 Sequenced Strains for Exploring Actinobacteria Biosynthetic Diversity.</title>
        <authorList>
            <person name="Kalkreuter E."/>
            <person name="Kautsar S.A."/>
            <person name="Yang D."/>
            <person name="Bader C.D."/>
            <person name="Teijaro C.N."/>
            <person name="Fluegel L."/>
            <person name="Davis C.M."/>
            <person name="Simpson J.R."/>
            <person name="Lauterbach L."/>
            <person name="Steele A.D."/>
            <person name="Gui C."/>
            <person name="Meng S."/>
            <person name="Li G."/>
            <person name="Viehrig K."/>
            <person name="Ye F."/>
            <person name="Su P."/>
            <person name="Kiefer A.F."/>
            <person name="Nichols A."/>
            <person name="Cepeda A.J."/>
            <person name="Yan W."/>
            <person name="Fan B."/>
            <person name="Jiang Y."/>
            <person name="Adhikari A."/>
            <person name="Zheng C.-J."/>
            <person name="Schuster L."/>
            <person name="Cowan T.M."/>
            <person name="Smanski M.J."/>
            <person name="Chevrette M.G."/>
            <person name="De Carvalho L.P.S."/>
            <person name="Shen B."/>
        </authorList>
    </citation>
    <scope>NUCLEOTIDE SEQUENCE [LARGE SCALE GENOMIC DNA]</scope>
    <source>
        <strain evidence="2 3">NPDC000087</strain>
    </source>
</reference>
<dbReference type="InterPro" id="IPR023213">
    <property type="entry name" value="CAT-like_dom_sf"/>
</dbReference>
<evidence type="ECO:0000313" key="3">
    <source>
        <dbReference type="Proteomes" id="UP001602245"/>
    </source>
</evidence>
<keyword evidence="3" id="KW-1185">Reference proteome</keyword>
<sequence>MSGTDTRPLRPRHTLSPRARRSAATAGPPPPMTASFAIAEAEVDLTALSGDIVAYVAKAAVEAIPAGPVHLAAGPNATVIRDADQLSLAGLRRRLNQPGTEPAEAGATITLAESSLLSEIVPPEPGQLGTLVLGAARERPAVMRTSGGDPAIAIRSFARLTFSYDQRSLPRSDIIRFLTAVQHRLETPWTSAG</sequence>